<dbReference type="OrthoDB" id="2307332at2759"/>
<dbReference type="EMBL" id="BLKM01002183">
    <property type="protein sequence ID" value="GFG40473.1"/>
    <property type="molecule type" value="Genomic_DNA"/>
</dbReference>
<dbReference type="AlphaFoldDB" id="A0A6L2Q686"/>
<dbReference type="InParanoid" id="A0A6L2Q686"/>
<evidence type="ECO:0000313" key="4">
    <source>
        <dbReference type="EMBL" id="GFG40473.1"/>
    </source>
</evidence>
<keyword evidence="5" id="KW-1185">Reference proteome</keyword>
<feature type="compositionally biased region" description="Basic residues" evidence="2">
    <location>
        <begin position="1"/>
        <end position="11"/>
    </location>
</feature>
<reference evidence="5" key="1">
    <citation type="submission" date="2020-01" db="EMBL/GenBank/DDBJ databases">
        <title>Draft genome sequence of the Termite Coptotermes fromosanus.</title>
        <authorList>
            <person name="Itakura S."/>
            <person name="Yosikawa Y."/>
            <person name="Umezawa K."/>
        </authorList>
    </citation>
    <scope>NUCLEOTIDE SEQUENCE [LARGE SCALE GENOMIC DNA]</scope>
</reference>
<dbReference type="GO" id="GO:0005634">
    <property type="term" value="C:nucleus"/>
    <property type="evidence" value="ECO:0007669"/>
    <property type="project" value="TreeGrafter"/>
</dbReference>
<evidence type="ECO:0000259" key="3">
    <source>
        <dbReference type="PROSITE" id="PS51253"/>
    </source>
</evidence>
<accession>A0A6L2Q686</accession>
<dbReference type="InterPro" id="IPR050863">
    <property type="entry name" value="CenT-Element_Derived"/>
</dbReference>
<sequence length="634" mass="68786">MSPKNKEKKAKRSSEGQPRTPNGRLHSDVVDVSPDDVTAERKILETALERALFRWFERYQQQQQRERHGGGDEVRVTVLLSTAELRKKALGIARRLGATQELLGLVTRTWIRRWQTRYGVPKASSTPPPPPTQAADVTITVTSAGDREAPNPDQEESAVPSPAEQLRRIMRDGEYSADQVYCAYGFQLDWKSLPDRTLEETSPGDRVWVLMAGNRTGRHRTRMLITGRLWRPSCLRHVNMLSQPVVYAGGGSGILTPDLFTWWFHHEFAPAAATLHPRGALLVVEQAPFVPQESECVAPDGGVRMVVYPKGNFGDGAVLNHGLVVSELRTRYAMMLLSNVAVNSTDHQHASLVPDYLRNFALKDAFPMLHRSWLSLRSETFLRCWERVASLNNEEPGLCPETLARSLVLSSLGASSAQAQEDRMMLLELQWLSHDLGLEVTDDDLATWAVDCGSADVPLDSVKTELEDEVSEEAVSGVPTAAEAADHLAHALLWMESEPLDPALLLVVRDIISLAKQARPASKMGLAPTHPSATLPFFCHNGDHLTQPPPAHMGIPPYQLDPKGAGAMGEYWRGLGLGLRTSPGAPPPSTGGGSASAAASPPTPAAAAAAAAAAGVGLSPGDWKRLGPLLAASG</sequence>
<feature type="domain" description="HTH CENPB-type" evidence="3">
    <location>
        <begin position="36"/>
        <end position="124"/>
    </location>
</feature>
<protein>
    <recommendedName>
        <fullName evidence="3">HTH CENPB-type domain-containing protein</fullName>
    </recommendedName>
</protein>
<dbReference type="InterPro" id="IPR004875">
    <property type="entry name" value="DDE_SF_endonuclease_dom"/>
</dbReference>
<dbReference type="InterPro" id="IPR006600">
    <property type="entry name" value="HTH_CenpB_DNA-bd_dom"/>
</dbReference>
<dbReference type="PANTHER" id="PTHR19303:SF73">
    <property type="entry name" value="PROTEIN PDC2"/>
    <property type="match status" value="1"/>
</dbReference>
<proteinExistence type="predicted"/>
<feature type="region of interest" description="Disordered" evidence="2">
    <location>
        <begin position="1"/>
        <end position="31"/>
    </location>
</feature>
<feature type="region of interest" description="Disordered" evidence="2">
    <location>
        <begin position="578"/>
        <end position="612"/>
    </location>
</feature>
<organism evidence="4 5">
    <name type="scientific">Coptotermes formosanus</name>
    <name type="common">Formosan subterranean termite</name>
    <dbReference type="NCBI Taxonomy" id="36987"/>
    <lineage>
        <taxon>Eukaryota</taxon>
        <taxon>Metazoa</taxon>
        <taxon>Ecdysozoa</taxon>
        <taxon>Arthropoda</taxon>
        <taxon>Hexapoda</taxon>
        <taxon>Insecta</taxon>
        <taxon>Pterygota</taxon>
        <taxon>Neoptera</taxon>
        <taxon>Polyneoptera</taxon>
        <taxon>Dictyoptera</taxon>
        <taxon>Blattodea</taxon>
        <taxon>Blattoidea</taxon>
        <taxon>Termitoidae</taxon>
        <taxon>Rhinotermitidae</taxon>
        <taxon>Coptotermes</taxon>
    </lineage>
</organism>
<dbReference type="PANTHER" id="PTHR19303">
    <property type="entry name" value="TRANSPOSON"/>
    <property type="match status" value="1"/>
</dbReference>
<dbReference type="PROSITE" id="PS51253">
    <property type="entry name" value="HTH_CENPB"/>
    <property type="match status" value="1"/>
</dbReference>
<evidence type="ECO:0000256" key="2">
    <source>
        <dbReference type="SAM" id="MobiDB-lite"/>
    </source>
</evidence>
<dbReference type="Pfam" id="PF03184">
    <property type="entry name" value="DDE_1"/>
    <property type="match status" value="1"/>
</dbReference>
<evidence type="ECO:0000313" key="5">
    <source>
        <dbReference type="Proteomes" id="UP000502823"/>
    </source>
</evidence>
<keyword evidence="1" id="KW-0238">DNA-binding</keyword>
<dbReference type="Proteomes" id="UP000502823">
    <property type="component" value="Unassembled WGS sequence"/>
</dbReference>
<name>A0A6L2Q686_COPFO</name>
<feature type="compositionally biased region" description="Low complexity" evidence="2">
    <location>
        <begin position="595"/>
        <end position="612"/>
    </location>
</feature>
<comment type="caution">
    <text evidence="4">The sequence shown here is derived from an EMBL/GenBank/DDBJ whole genome shotgun (WGS) entry which is preliminary data.</text>
</comment>
<dbReference type="GO" id="GO:0003677">
    <property type="term" value="F:DNA binding"/>
    <property type="evidence" value="ECO:0007669"/>
    <property type="project" value="UniProtKB-KW"/>
</dbReference>
<evidence type="ECO:0000256" key="1">
    <source>
        <dbReference type="ARBA" id="ARBA00023125"/>
    </source>
</evidence>
<gene>
    <name evidence="4" type="ORF">Cfor_06485</name>
</gene>